<reference evidence="2 3" key="1">
    <citation type="submission" date="2019-11" db="EMBL/GenBank/DDBJ databases">
        <title>Whole genome sequence of Oryza granulata.</title>
        <authorList>
            <person name="Li W."/>
        </authorList>
    </citation>
    <scope>NUCLEOTIDE SEQUENCE [LARGE SCALE GENOMIC DNA]</scope>
    <source>
        <strain evidence="3">cv. Menghai</strain>
        <tissue evidence="2">Leaf</tissue>
    </source>
</reference>
<gene>
    <name evidence="2" type="ORF">E2562_014119</name>
</gene>
<evidence type="ECO:0000256" key="1">
    <source>
        <dbReference type="SAM" id="MobiDB-lite"/>
    </source>
</evidence>
<keyword evidence="3" id="KW-1185">Reference proteome</keyword>
<evidence type="ECO:0000313" key="2">
    <source>
        <dbReference type="EMBL" id="KAF0933129.1"/>
    </source>
</evidence>
<sequence>MAEERAELACGGDGRRPAVVAGPSFSLSLRWRASCGACRLWKRAQHGGEDIKAARRPGFVTVGGGRRPAMTEQHARGREGRERWLCSGGKAELGFLAKIRRLRGAAASKLLQ</sequence>
<feature type="region of interest" description="Disordered" evidence="1">
    <location>
        <begin position="59"/>
        <end position="81"/>
    </location>
</feature>
<comment type="caution">
    <text evidence="2">The sequence shown here is derived from an EMBL/GenBank/DDBJ whole genome shotgun (WGS) entry which is preliminary data.</text>
</comment>
<proteinExistence type="predicted"/>
<accession>A0A6G1F8G7</accession>
<dbReference type="Proteomes" id="UP000479710">
    <property type="component" value="Unassembled WGS sequence"/>
</dbReference>
<dbReference type="AlphaFoldDB" id="A0A6G1F8G7"/>
<evidence type="ECO:0000313" key="3">
    <source>
        <dbReference type="Proteomes" id="UP000479710"/>
    </source>
</evidence>
<organism evidence="2 3">
    <name type="scientific">Oryza meyeriana var. granulata</name>
    <dbReference type="NCBI Taxonomy" id="110450"/>
    <lineage>
        <taxon>Eukaryota</taxon>
        <taxon>Viridiplantae</taxon>
        <taxon>Streptophyta</taxon>
        <taxon>Embryophyta</taxon>
        <taxon>Tracheophyta</taxon>
        <taxon>Spermatophyta</taxon>
        <taxon>Magnoliopsida</taxon>
        <taxon>Liliopsida</taxon>
        <taxon>Poales</taxon>
        <taxon>Poaceae</taxon>
        <taxon>BOP clade</taxon>
        <taxon>Oryzoideae</taxon>
        <taxon>Oryzeae</taxon>
        <taxon>Oryzinae</taxon>
        <taxon>Oryza</taxon>
        <taxon>Oryza meyeriana</taxon>
    </lineage>
</organism>
<protein>
    <submittedName>
        <fullName evidence="2">Uncharacterized protein</fullName>
    </submittedName>
</protein>
<dbReference type="EMBL" id="SPHZ02000001">
    <property type="protein sequence ID" value="KAF0933129.1"/>
    <property type="molecule type" value="Genomic_DNA"/>
</dbReference>
<name>A0A6G1F8G7_9ORYZ</name>